<organism evidence="3 4">
    <name type="scientific">Actinia tenebrosa</name>
    <name type="common">Australian red waratah sea anemone</name>
    <dbReference type="NCBI Taxonomy" id="6105"/>
    <lineage>
        <taxon>Eukaryota</taxon>
        <taxon>Metazoa</taxon>
        <taxon>Cnidaria</taxon>
        <taxon>Anthozoa</taxon>
        <taxon>Hexacorallia</taxon>
        <taxon>Actiniaria</taxon>
        <taxon>Actiniidae</taxon>
        <taxon>Actinia</taxon>
    </lineage>
</organism>
<feature type="compositionally biased region" description="Basic and acidic residues" evidence="2">
    <location>
        <begin position="218"/>
        <end position="266"/>
    </location>
</feature>
<evidence type="ECO:0000256" key="1">
    <source>
        <dbReference type="SAM" id="Coils"/>
    </source>
</evidence>
<dbReference type="RefSeq" id="XP_031551671.1">
    <property type="nucleotide sequence ID" value="XM_031695811.1"/>
</dbReference>
<dbReference type="Proteomes" id="UP000515163">
    <property type="component" value="Unplaced"/>
</dbReference>
<dbReference type="FunCoup" id="A0A6P8H845">
    <property type="interactions" value="743"/>
</dbReference>
<evidence type="ECO:0000313" key="4">
    <source>
        <dbReference type="RefSeq" id="XP_031551671.1"/>
    </source>
</evidence>
<gene>
    <name evidence="4" type="primary">LOC116288945</name>
</gene>
<reference evidence="4" key="1">
    <citation type="submission" date="2025-08" db="UniProtKB">
        <authorList>
            <consortium name="RefSeq"/>
        </authorList>
    </citation>
    <scope>IDENTIFICATION</scope>
    <source>
        <tissue evidence="4">Tentacle</tissue>
    </source>
</reference>
<feature type="coiled-coil region" evidence="1">
    <location>
        <begin position="707"/>
        <end position="843"/>
    </location>
</feature>
<keyword evidence="1" id="KW-0175">Coiled coil</keyword>
<keyword evidence="3" id="KW-1185">Reference proteome</keyword>
<evidence type="ECO:0000313" key="3">
    <source>
        <dbReference type="Proteomes" id="UP000515163"/>
    </source>
</evidence>
<sequence length="953" mass="110281">MASLNPNNEHRAKMISELMSDKENLLAGVNSVLTPGRRPLKPVQENTVITPEVFSNLKKRIVRTSLTPSGLSQKSKTKSKRLSIPVHVFRKNLKQNTKVRKPFSLPLSFSKVEEEKITEESPKCETEIPDSGKHKSVVEEVVENVEQSPEKNEEKEEEKELDLLAESVVKQVFKDIADSTKKNLEKESYERKIQEFTQIILQMNKERLDLEKQLSVYKKEQVQPSRTKEKSANAKDKRYKESKNNLGLEKKLSQKTKEIQQLKRELQQAQPGGKKSKAHPEKELEAKKEEVKQLKIELNQLQHQVREVPGLKNELQKSRQQVSQLNDISFACRRENNNQKTLIAKIQKELTSKETRANKHLEECEKNTKALQNELSEKKKMVLKLSETAQKFEHEIKMYKIQSDNICRVVERLEAVAIKAQNFKSAAERKVKDLSSSLNAKEQLCKSLKEQLESSRNESTTYMQECEHLKAQVNALNHEVDVGHLEISRQQGVITSLEERLEKLRVENCQYQDQLELVQVQQQEINEFMEEEKRTLEETTREMEKELEETRHKGMKLDETFRETTVRCVELEHEVKLSRGLYLEKQDELDATQSQAHCIMFQLQNEITDAQEAIGEIWGVLDALLMRFREEAKLGCFEAHNQNVNEEEKCHTQAPAPRSLVQSVLSAVAKGSIPEGPEDSYNDDQPSFTLCSQISELKQGLLELAQIGHGQSASEEARQKIAELEQNSKSMELSNKRLVHSLQSELDTCRARESDMQEDMERQNNEIDYLNNTLDNTKEQLKQTMRENHSLSHLLDVEAEQKQTIKNLKEELNHKEDEYDKLKSEKECVLQQLSETIEKVNELCSNPANQTSLPGKILEEKFSMERKLKQIKEKYLEYRFKTDDTLNQQKIANNQKVYNLERNLNKAETEICRLDEILEKIRIVLHKNQAVVEGCPPLSKVMRFLDGDEASDH</sequence>
<feature type="coiled-coil region" evidence="1">
    <location>
        <begin position="343"/>
        <end position="381"/>
    </location>
</feature>
<dbReference type="InParanoid" id="A0A6P8H845"/>
<dbReference type="OrthoDB" id="5972338at2759"/>
<name>A0A6P8H845_ACTTE</name>
<protein>
    <submittedName>
        <fullName evidence="4">Golgin subfamily A member 3-like isoform X1</fullName>
    </submittedName>
</protein>
<feature type="region of interest" description="Disordered" evidence="2">
    <location>
        <begin position="218"/>
        <end position="284"/>
    </location>
</feature>
<dbReference type="KEGG" id="aten:116288945"/>
<dbReference type="AlphaFoldDB" id="A0A6P8H845"/>
<dbReference type="GeneID" id="116288945"/>
<evidence type="ECO:0000256" key="2">
    <source>
        <dbReference type="SAM" id="MobiDB-lite"/>
    </source>
</evidence>
<proteinExistence type="predicted"/>
<feature type="coiled-coil region" evidence="1">
    <location>
        <begin position="424"/>
        <end position="553"/>
    </location>
</feature>
<accession>A0A6P8H845</accession>